<accession>A0ABU4GNK3</accession>
<dbReference type="RefSeq" id="WP_097006903.1">
    <property type="nucleotide sequence ID" value="NZ_JAWONS010000244.1"/>
</dbReference>
<evidence type="ECO:0000259" key="1">
    <source>
        <dbReference type="Pfam" id="PF24292"/>
    </source>
</evidence>
<dbReference type="InterPro" id="IPR055902">
    <property type="entry name" value="DUF7479"/>
</dbReference>
<proteinExistence type="predicted"/>
<dbReference type="NCBIfam" id="NF045645">
    <property type="entry name" value="DVU_1557_fam"/>
    <property type="match status" value="1"/>
</dbReference>
<organism evidence="2 3">
    <name type="scientific">Clostridium boliviensis</name>
    <dbReference type="NCBI Taxonomy" id="318465"/>
    <lineage>
        <taxon>Bacteria</taxon>
        <taxon>Bacillati</taxon>
        <taxon>Bacillota</taxon>
        <taxon>Clostridia</taxon>
        <taxon>Eubacteriales</taxon>
        <taxon>Clostridiaceae</taxon>
        <taxon>Clostridium</taxon>
    </lineage>
</organism>
<name>A0ABU4GNK3_9CLOT</name>
<sequence>MEADKNEKNPWMCGRCQRALVLEKVKVRYLEGNFEVELYKCPQCSQVFISEELALGKMLEVEKGLEDK</sequence>
<reference evidence="2 3" key="1">
    <citation type="submission" date="2023-10" db="EMBL/GenBank/DDBJ databases">
        <title>A novel Glycoside Hydrolase 43-Like Enzyme from Clostrdium boliviensis is an Endo-xylanase, and a Candidate for Xylooligosaccharides Production from Different Xylan Substrates.</title>
        <authorList>
            <person name="Alvarez M.T."/>
            <person name="Rocabado-Villegas L.R."/>
            <person name="Salas-Veizaga D.M."/>
            <person name="Linares-Pasten J.A."/>
            <person name="Gudmundsdottir E.E."/>
            <person name="Hreggvidsson G.O."/>
            <person name="Adlercreutz P."/>
            <person name="Nordberg Karlsson E."/>
        </authorList>
    </citation>
    <scope>NUCLEOTIDE SEQUENCE [LARGE SCALE GENOMIC DNA]</scope>
    <source>
        <strain evidence="2 3">E-1</strain>
    </source>
</reference>
<dbReference type="Pfam" id="PF24292">
    <property type="entry name" value="DUF7479"/>
    <property type="match status" value="1"/>
</dbReference>
<dbReference type="InterPro" id="IPR054656">
    <property type="entry name" value="DVU_1557-like"/>
</dbReference>
<keyword evidence="3" id="KW-1185">Reference proteome</keyword>
<dbReference type="GO" id="GO:0003677">
    <property type="term" value="F:DNA binding"/>
    <property type="evidence" value="ECO:0007669"/>
    <property type="project" value="UniProtKB-KW"/>
</dbReference>
<dbReference type="Proteomes" id="UP001276854">
    <property type="component" value="Unassembled WGS sequence"/>
</dbReference>
<keyword evidence="2" id="KW-0238">DNA-binding</keyword>
<protein>
    <submittedName>
        <fullName evidence="2">DNA-binding protein</fullName>
    </submittedName>
</protein>
<comment type="caution">
    <text evidence="2">The sequence shown here is derived from an EMBL/GenBank/DDBJ whole genome shotgun (WGS) entry which is preliminary data.</text>
</comment>
<gene>
    <name evidence="2" type="ORF">RZO55_16635</name>
</gene>
<feature type="domain" description="DUF7479" evidence="1">
    <location>
        <begin position="10"/>
        <end position="68"/>
    </location>
</feature>
<evidence type="ECO:0000313" key="3">
    <source>
        <dbReference type="Proteomes" id="UP001276854"/>
    </source>
</evidence>
<evidence type="ECO:0000313" key="2">
    <source>
        <dbReference type="EMBL" id="MDW2799202.1"/>
    </source>
</evidence>
<dbReference type="EMBL" id="JAWONS010000244">
    <property type="protein sequence ID" value="MDW2799202.1"/>
    <property type="molecule type" value="Genomic_DNA"/>
</dbReference>